<feature type="compositionally biased region" description="Low complexity" evidence="1">
    <location>
        <begin position="160"/>
        <end position="174"/>
    </location>
</feature>
<feature type="compositionally biased region" description="Gly residues" evidence="1">
    <location>
        <begin position="845"/>
        <end position="857"/>
    </location>
</feature>
<proteinExistence type="predicted"/>
<feature type="compositionally biased region" description="Low complexity" evidence="1">
    <location>
        <begin position="258"/>
        <end position="267"/>
    </location>
</feature>
<name>A0ABQ5SBX7_9CHLO</name>
<feature type="compositionally biased region" description="Pro residues" evidence="1">
    <location>
        <begin position="104"/>
        <end position="114"/>
    </location>
</feature>
<feature type="compositionally biased region" description="Gly residues" evidence="1">
    <location>
        <begin position="756"/>
        <end position="776"/>
    </location>
</feature>
<feature type="compositionally biased region" description="Gly residues" evidence="1">
    <location>
        <begin position="245"/>
        <end position="257"/>
    </location>
</feature>
<gene>
    <name evidence="2" type="ORF">VaNZ11_011589</name>
</gene>
<feature type="compositionally biased region" description="Basic and acidic residues" evidence="1">
    <location>
        <begin position="662"/>
        <end position="692"/>
    </location>
</feature>
<organism evidence="2 3">
    <name type="scientific">Volvox africanus</name>
    <dbReference type="NCBI Taxonomy" id="51714"/>
    <lineage>
        <taxon>Eukaryota</taxon>
        <taxon>Viridiplantae</taxon>
        <taxon>Chlorophyta</taxon>
        <taxon>core chlorophytes</taxon>
        <taxon>Chlorophyceae</taxon>
        <taxon>CS clade</taxon>
        <taxon>Chlamydomonadales</taxon>
        <taxon>Volvocaceae</taxon>
        <taxon>Volvox</taxon>
    </lineage>
</organism>
<feature type="compositionally biased region" description="Basic and acidic residues" evidence="1">
    <location>
        <begin position="585"/>
        <end position="594"/>
    </location>
</feature>
<keyword evidence="3" id="KW-1185">Reference proteome</keyword>
<feature type="compositionally biased region" description="Low complexity" evidence="1">
    <location>
        <begin position="378"/>
        <end position="410"/>
    </location>
</feature>
<evidence type="ECO:0000256" key="1">
    <source>
        <dbReference type="SAM" id="MobiDB-lite"/>
    </source>
</evidence>
<feature type="compositionally biased region" description="Low complexity" evidence="1">
    <location>
        <begin position="833"/>
        <end position="844"/>
    </location>
</feature>
<feature type="compositionally biased region" description="Polar residues" evidence="1">
    <location>
        <begin position="431"/>
        <end position="442"/>
    </location>
</feature>
<comment type="caution">
    <text evidence="2">The sequence shown here is derived from an EMBL/GenBank/DDBJ whole genome shotgun (WGS) entry which is preliminary data.</text>
</comment>
<feature type="region of interest" description="Disordered" evidence="1">
    <location>
        <begin position="97"/>
        <end position="175"/>
    </location>
</feature>
<feature type="region of interest" description="Disordered" evidence="1">
    <location>
        <begin position="662"/>
        <end position="896"/>
    </location>
</feature>
<accession>A0ABQ5SBX7</accession>
<feature type="region of interest" description="Disordered" evidence="1">
    <location>
        <begin position="378"/>
        <end position="602"/>
    </location>
</feature>
<feature type="compositionally biased region" description="Gly residues" evidence="1">
    <location>
        <begin position="712"/>
        <end position="722"/>
    </location>
</feature>
<feature type="compositionally biased region" description="Pro residues" evidence="1">
    <location>
        <begin position="565"/>
        <end position="574"/>
    </location>
</feature>
<evidence type="ECO:0000313" key="3">
    <source>
        <dbReference type="Proteomes" id="UP001165090"/>
    </source>
</evidence>
<feature type="compositionally biased region" description="Low complexity" evidence="1">
    <location>
        <begin position="798"/>
        <end position="816"/>
    </location>
</feature>
<feature type="compositionally biased region" description="Gly residues" evidence="1">
    <location>
        <begin position="787"/>
        <end position="797"/>
    </location>
</feature>
<feature type="compositionally biased region" description="Polar residues" evidence="1">
    <location>
        <begin position="455"/>
        <end position="473"/>
    </location>
</feature>
<evidence type="ECO:0000313" key="2">
    <source>
        <dbReference type="EMBL" id="GLI67410.1"/>
    </source>
</evidence>
<feature type="compositionally biased region" description="Low complexity" evidence="1">
    <location>
        <begin position="777"/>
        <end position="786"/>
    </location>
</feature>
<feature type="compositionally biased region" description="Polar residues" evidence="1">
    <location>
        <begin position="858"/>
        <end position="870"/>
    </location>
</feature>
<protein>
    <submittedName>
        <fullName evidence="2">Uncharacterized protein</fullName>
    </submittedName>
</protein>
<reference evidence="2 3" key="1">
    <citation type="journal article" date="2023" name="IScience">
        <title>Expanded male sex-determining region conserved during the evolution of homothallism in the green alga Volvox.</title>
        <authorList>
            <person name="Yamamoto K."/>
            <person name="Matsuzaki R."/>
            <person name="Mahakham W."/>
            <person name="Heman W."/>
            <person name="Sekimoto H."/>
            <person name="Kawachi M."/>
            <person name="Minakuchi Y."/>
            <person name="Toyoda A."/>
            <person name="Nozaki H."/>
        </authorList>
    </citation>
    <scope>NUCLEOTIDE SEQUENCE [LARGE SCALE GENOMIC DNA]</scope>
    <source>
        <strain evidence="2 3">NIES-4468</strain>
    </source>
</reference>
<feature type="compositionally biased region" description="Low complexity" evidence="1">
    <location>
        <begin position="726"/>
        <end position="735"/>
    </location>
</feature>
<feature type="compositionally biased region" description="Gly residues" evidence="1">
    <location>
        <begin position="736"/>
        <end position="746"/>
    </location>
</feature>
<feature type="region of interest" description="Disordered" evidence="1">
    <location>
        <begin position="234"/>
        <end position="346"/>
    </location>
</feature>
<dbReference type="Proteomes" id="UP001165090">
    <property type="component" value="Unassembled WGS sequence"/>
</dbReference>
<sequence>MMEGRPRSAVRTASAVAVVSASTEFLERGAMVGAGQYGVTKKASFGANGLSPLMLPQQPAALSPVTSPALPTPGPPTATAADLHAMVIALDESRDFHSVSAAPSPGPTGPPSPSPLSSHSPQNCTPPSPGPLASSSPTLDLEPTPGSLKLFCSGTVGEIGRSPSPGPGTRSGSRASLTLIPKGVRANSPSMNTPTARHAAGASPLSIDVDATVTAAAHTGASSPLRQQGWLESVYSPKSPSTGCSGPGSGSPLGAGPGIIAPDASPAVRSPMGSPGRQRGTGAPGAVTPASSSSPGRAGVSRGAISLQSVYSPTPPPPPVMVVASADADWSHTGGRSDGGNGATVAKDISAKGNAVTIDPLPVKEGLRAYYLLSPASPSAVARPAMSSPVRGSNPGSSPERSGSPRRAGPVSATATTLPQKFPSMSAAHQAATSSPGRQPSTAPIAPASRADVASNASMSNGSLATYTLSAENVRQPPAPAPSRADGGYNERPAAPAADLGQGLVPGPGPGSAALAAGRVSPADGRVSTAWSGPGRSPYGAVSAAAQGPGYFRGQASASGGSPAGSPPPPPPPQQQQQQQQQQVSDRRAARREELFEEQDPAVVLEQSIALLSEIEGHIRESVGLHADHPLQSIDPDLAQDIPLQLVEALEDTLEVIAMAREELAKNRVGDPGRDRSRDMERDRDRDRDRGPRPPAYGSGTPLSLYAQYRSIGGGSSAGGARGRVSRTGSQPGNGLSSGGGGGGSSGTSRPPRGSWAGGGGSSSFGGAGPTHGGSPGSHLPPISGGSSSGGGAGSGRSGASLYGRPPSQQHSSRPSSRQHHPQPHSQPPQPPRSSSISRRTSGSLSGGGGAGAGGGSMTSIPSLAATVSSRRAWHREPPPEEWVAAKQARADSERRNREAQLAADLRYLQQIRGRASEVQQTHEALLAQAEESVRAARSAKASTEAQHRWLQYQETVAEGAKRHYENLMTQQQGAPNVHDGACGPTRYRVY</sequence>
<dbReference type="EMBL" id="BSDZ01000078">
    <property type="protein sequence ID" value="GLI67410.1"/>
    <property type="molecule type" value="Genomic_DNA"/>
</dbReference>